<gene>
    <name evidence="4" type="ORF">RM543_06965</name>
</gene>
<keyword evidence="5" id="KW-1185">Reference proteome</keyword>
<dbReference type="Proteomes" id="UP001265259">
    <property type="component" value="Unassembled WGS sequence"/>
</dbReference>
<dbReference type="Gene3D" id="3.40.50.2300">
    <property type="match status" value="1"/>
</dbReference>
<accession>A0ABU3DFC0</accession>
<dbReference type="PANTHER" id="PTHR44591:SF3">
    <property type="entry name" value="RESPONSE REGULATORY DOMAIN-CONTAINING PROTEIN"/>
    <property type="match status" value="1"/>
</dbReference>
<keyword evidence="1 2" id="KW-0597">Phosphoprotein</keyword>
<evidence type="ECO:0000313" key="4">
    <source>
        <dbReference type="EMBL" id="MDT0682417.1"/>
    </source>
</evidence>
<dbReference type="RefSeq" id="WP_311690169.1">
    <property type="nucleotide sequence ID" value="NZ_JAVRHL010000002.1"/>
</dbReference>
<sequence length="230" mass="24827">MNEFEIINTAPKRTADRPLAGLTIMTVEDSRLASEVLRCLCLKSGARLRRADCVASARRHLAVYRPSAMIIDIGLPDGSGLDLVRELSRAEPRIPAIIATSGDDMAEADALKAGADAFMPKPIFGLAAFQQTILRYLPISSPGMSVRTVSNEIIQPDLTSLQEDLLHAEEVARTGENEGARLEYLTQFLASLGRAADDPHISATALDLEGSCQEVFAARIGALARERLSL</sequence>
<dbReference type="InterPro" id="IPR050595">
    <property type="entry name" value="Bact_response_regulator"/>
</dbReference>
<protein>
    <submittedName>
        <fullName evidence="4">Response regulator</fullName>
    </submittedName>
</protein>
<evidence type="ECO:0000256" key="1">
    <source>
        <dbReference type="ARBA" id="ARBA00022553"/>
    </source>
</evidence>
<dbReference type="SUPFAM" id="SSF52172">
    <property type="entry name" value="CheY-like"/>
    <property type="match status" value="1"/>
</dbReference>
<evidence type="ECO:0000256" key="2">
    <source>
        <dbReference type="PROSITE-ProRule" id="PRU00169"/>
    </source>
</evidence>
<feature type="domain" description="Response regulatory" evidence="3">
    <location>
        <begin position="23"/>
        <end position="136"/>
    </location>
</feature>
<evidence type="ECO:0000259" key="3">
    <source>
        <dbReference type="PROSITE" id="PS50110"/>
    </source>
</evidence>
<feature type="modified residue" description="4-aspartylphosphate" evidence="2">
    <location>
        <position position="72"/>
    </location>
</feature>
<dbReference type="InterPro" id="IPR011006">
    <property type="entry name" value="CheY-like_superfamily"/>
</dbReference>
<name>A0ABU3DFC0_9RHOB</name>
<dbReference type="PROSITE" id="PS50110">
    <property type="entry name" value="RESPONSE_REGULATORY"/>
    <property type="match status" value="1"/>
</dbReference>
<proteinExistence type="predicted"/>
<dbReference type="CDD" id="cd00156">
    <property type="entry name" value="REC"/>
    <property type="match status" value="1"/>
</dbReference>
<comment type="caution">
    <text evidence="4">The sequence shown here is derived from an EMBL/GenBank/DDBJ whole genome shotgun (WGS) entry which is preliminary data.</text>
</comment>
<reference evidence="4 5" key="1">
    <citation type="submission" date="2023-09" db="EMBL/GenBank/DDBJ databases">
        <authorList>
            <person name="Rey-Velasco X."/>
        </authorList>
    </citation>
    <scope>NUCLEOTIDE SEQUENCE [LARGE SCALE GENOMIC DNA]</scope>
    <source>
        <strain evidence="4 5">F158</strain>
    </source>
</reference>
<organism evidence="4 5">
    <name type="scientific">Tropicimonas omnivorans</name>
    <dbReference type="NCBI Taxonomy" id="3075590"/>
    <lineage>
        <taxon>Bacteria</taxon>
        <taxon>Pseudomonadati</taxon>
        <taxon>Pseudomonadota</taxon>
        <taxon>Alphaproteobacteria</taxon>
        <taxon>Rhodobacterales</taxon>
        <taxon>Roseobacteraceae</taxon>
        <taxon>Tropicimonas</taxon>
    </lineage>
</organism>
<evidence type="ECO:0000313" key="5">
    <source>
        <dbReference type="Proteomes" id="UP001265259"/>
    </source>
</evidence>
<dbReference type="InterPro" id="IPR001789">
    <property type="entry name" value="Sig_transdc_resp-reg_receiver"/>
</dbReference>
<dbReference type="SMART" id="SM00448">
    <property type="entry name" value="REC"/>
    <property type="match status" value="1"/>
</dbReference>
<dbReference type="PANTHER" id="PTHR44591">
    <property type="entry name" value="STRESS RESPONSE REGULATOR PROTEIN 1"/>
    <property type="match status" value="1"/>
</dbReference>
<dbReference type="Pfam" id="PF00072">
    <property type="entry name" value="Response_reg"/>
    <property type="match status" value="1"/>
</dbReference>
<dbReference type="EMBL" id="JAVRHL010000002">
    <property type="protein sequence ID" value="MDT0682417.1"/>
    <property type="molecule type" value="Genomic_DNA"/>
</dbReference>